<name>A0AAD6D3Q7_9EURO</name>
<evidence type="ECO:0000313" key="2">
    <source>
        <dbReference type="Proteomes" id="UP001220324"/>
    </source>
</evidence>
<accession>A0AAD6D3Q7</accession>
<dbReference type="EMBL" id="JAQIZZ010000003">
    <property type="protein sequence ID" value="KAJ5547208.1"/>
    <property type="molecule type" value="Genomic_DNA"/>
</dbReference>
<protein>
    <submittedName>
        <fullName evidence="1">Uncharacterized protein</fullName>
    </submittedName>
</protein>
<gene>
    <name evidence="1" type="ORF">N7494_004793</name>
</gene>
<evidence type="ECO:0000313" key="1">
    <source>
        <dbReference type="EMBL" id="KAJ5547208.1"/>
    </source>
</evidence>
<comment type="caution">
    <text evidence="1">The sequence shown here is derived from an EMBL/GenBank/DDBJ whole genome shotgun (WGS) entry which is preliminary data.</text>
</comment>
<reference evidence="1 2" key="1">
    <citation type="journal article" date="2023" name="IMA Fungus">
        <title>Comparative genomic study of the Penicillium genus elucidates a diverse pangenome and 15 lateral gene transfer events.</title>
        <authorList>
            <person name="Petersen C."/>
            <person name="Sorensen T."/>
            <person name="Nielsen M.R."/>
            <person name="Sondergaard T.E."/>
            <person name="Sorensen J.L."/>
            <person name="Fitzpatrick D.A."/>
            <person name="Frisvad J.C."/>
            <person name="Nielsen K.L."/>
        </authorList>
    </citation>
    <scope>NUCLEOTIDE SEQUENCE [LARGE SCALE GENOMIC DNA]</scope>
    <source>
        <strain evidence="1 2">IBT 35679</strain>
    </source>
</reference>
<keyword evidence="2" id="KW-1185">Reference proteome</keyword>
<dbReference type="AlphaFoldDB" id="A0AAD6D3Q7"/>
<proteinExistence type="predicted"/>
<sequence length="170" mass="19164">MTDWNYKTYTSTRLVSDGTRAHSTLLNKVTTLLNNARENHPAVLTGNILEQATKTIIYIHGLRAQDFLSFKKDAFKAAWGDDMTFVEKTVSLDEELISYQDIDWDATAEGNMEGTKFTKQDILDGYSDFAKNMRWNDKVEESTRTHLGILQSVGTQYNSLRSGANCVPIG</sequence>
<dbReference type="Proteomes" id="UP001220324">
    <property type="component" value="Unassembled WGS sequence"/>
</dbReference>
<organism evidence="1 2">
    <name type="scientific">Penicillium frequentans</name>
    <dbReference type="NCBI Taxonomy" id="3151616"/>
    <lineage>
        <taxon>Eukaryota</taxon>
        <taxon>Fungi</taxon>
        <taxon>Dikarya</taxon>
        <taxon>Ascomycota</taxon>
        <taxon>Pezizomycotina</taxon>
        <taxon>Eurotiomycetes</taxon>
        <taxon>Eurotiomycetidae</taxon>
        <taxon>Eurotiales</taxon>
        <taxon>Aspergillaceae</taxon>
        <taxon>Penicillium</taxon>
    </lineage>
</organism>